<dbReference type="CDD" id="cd00165">
    <property type="entry name" value="S4"/>
    <property type="match status" value="1"/>
</dbReference>
<proteinExistence type="predicted"/>
<dbReference type="GO" id="GO:0000455">
    <property type="term" value="P:enzyme-directed rRNA pseudouridine synthesis"/>
    <property type="evidence" value="ECO:0007669"/>
    <property type="project" value="TreeGrafter"/>
</dbReference>
<dbReference type="CDD" id="cd02869">
    <property type="entry name" value="PseudoU_synth_RluA_like"/>
    <property type="match status" value="1"/>
</dbReference>
<reference evidence="6 7" key="1">
    <citation type="submission" date="2021-09" db="EMBL/GenBank/DDBJ databases">
        <title>WGS of Mycoplasma sp. Zaradi2 strains.</title>
        <authorList>
            <person name="Spergser J."/>
        </authorList>
    </citation>
    <scope>NUCLEOTIDE SEQUENCE [LARGE SCALE GENOMIC DNA]</scope>
    <source>
        <strain evidence="6 7">1331</strain>
    </source>
</reference>
<dbReference type="InterPro" id="IPR050188">
    <property type="entry name" value="RluA_PseudoU_synthase"/>
</dbReference>
<dbReference type="SUPFAM" id="SSF55120">
    <property type="entry name" value="Pseudouridine synthase"/>
    <property type="match status" value="1"/>
</dbReference>
<protein>
    <recommendedName>
        <fullName evidence="2">RNA pseudouridylate synthase</fullName>
    </recommendedName>
    <alternativeName>
        <fullName evidence="3">RNA-uridine isomerase</fullName>
    </alternativeName>
</protein>
<dbReference type="PANTHER" id="PTHR21600:SF92">
    <property type="entry name" value="RIBOSOMAL LARGE SUBUNIT PSEUDOURIDINE SYNTHASE C"/>
    <property type="match status" value="1"/>
</dbReference>
<dbReference type="InterPro" id="IPR006145">
    <property type="entry name" value="PsdUridine_synth_RsuA/RluA"/>
</dbReference>
<dbReference type="Pfam" id="PF00849">
    <property type="entry name" value="PseudoU_synth_2"/>
    <property type="match status" value="1"/>
</dbReference>
<dbReference type="Gene3D" id="3.30.2350.10">
    <property type="entry name" value="Pseudouridine synthase"/>
    <property type="match status" value="1"/>
</dbReference>
<dbReference type="AlphaFoldDB" id="A0A953T725"/>
<comment type="catalytic activity">
    <reaction evidence="1">
        <text>a uridine in RNA = a pseudouridine in RNA</text>
        <dbReference type="Rhea" id="RHEA:48348"/>
        <dbReference type="Rhea" id="RHEA-COMP:12068"/>
        <dbReference type="Rhea" id="RHEA-COMP:12069"/>
        <dbReference type="ChEBI" id="CHEBI:65314"/>
        <dbReference type="ChEBI" id="CHEBI:65315"/>
    </reaction>
</comment>
<dbReference type="GO" id="GO:0140098">
    <property type="term" value="F:catalytic activity, acting on RNA"/>
    <property type="evidence" value="ECO:0007669"/>
    <property type="project" value="UniProtKB-ARBA"/>
</dbReference>
<evidence type="ECO:0000256" key="3">
    <source>
        <dbReference type="ARBA" id="ARBA00033164"/>
    </source>
</evidence>
<evidence type="ECO:0000259" key="5">
    <source>
        <dbReference type="Pfam" id="PF00849"/>
    </source>
</evidence>
<dbReference type="RefSeq" id="WP_223644344.1">
    <property type="nucleotide sequence ID" value="NZ_JAIQBY010000002.1"/>
</dbReference>
<dbReference type="InterPro" id="IPR020103">
    <property type="entry name" value="PsdUridine_synth_cat_dom_sf"/>
</dbReference>
<feature type="domain" description="Pseudouridine synthase RsuA/RluA-like" evidence="5">
    <location>
        <begin position="91"/>
        <end position="233"/>
    </location>
</feature>
<accession>A0A953T725</accession>
<dbReference type="Proteomes" id="UP000772186">
    <property type="component" value="Unassembled WGS sequence"/>
</dbReference>
<comment type="caution">
    <text evidence="6">The sequence shown here is derived from an EMBL/GenBank/DDBJ whole genome shotgun (WGS) entry which is preliminary data.</text>
</comment>
<evidence type="ECO:0000256" key="2">
    <source>
        <dbReference type="ARBA" id="ARBA00031870"/>
    </source>
</evidence>
<evidence type="ECO:0000313" key="7">
    <source>
        <dbReference type="Proteomes" id="UP000772186"/>
    </source>
</evidence>
<dbReference type="PANTHER" id="PTHR21600">
    <property type="entry name" value="MITOCHONDRIAL RNA PSEUDOURIDINE SYNTHASE"/>
    <property type="match status" value="1"/>
</dbReference>
<name>A0A953T725_9MOLU</name>
<dbReference type="GO" id="GO:0003723">
    <property type="term" value="F:RNA binding"/>
    <property type="evidence" value="ECO:0007669"/>
    <property type="project" value="UniProtKB-KW"/>
</dbReference>
<gene>
    <name evidence="6" type="ORF">LAD73_00445</name>
</gene>
<dbReference type="GO" id="GO:0009982">
    <property type="term" value="F:pseudouridine synthase activity"/>
    <property type="evidence" value="ECO:0007669"/>
    <property type="project" value="InterPro"/>
</dbReference>
<evidence type="ECO:0000256" key="1">
    <source>
        <dbReference type="ARBA" id="ARBA00000073"/>
    </source>
</evidence>
<evidence type="ECO:0000313" key="6">
    <source>
        <dbReference type="EMBL" id="MBZ4195197.1"/>
    </source>
</evidence>
<dbReference type="PROSITE" id="PS50889">
    <property type="entry name" value="S4"/>
    <property type="match status" value="1"/>
</dbReference>
<keyword evidence="7" id="KW-1185">Reference proteome</keyword>
<sequence>MIKIVAYKNDAGRKILKFLQAIYKSVPSSVFYKLFRKKDVIVNKVRIKDPNYLINEGDLVTIYGLDESEKCLYKFNENLILKSKIIYEDENILIVNKLPNVEVHGSFNSLDNQVLSYLKFSQESSFKPSHVGRLDKVTSGIMIYAKNYETLVELNDKTTFFEKIYTFKSDYKGPDATLNLYLDHNENMKKMIAFNSKRNIKLLKIITHIFCKDEKQYAQIFTGKKHQIRATMEYLKNPIYGDVKYGGKRAKRVFLHCLKVTFMSLSGNLEYLNNKSFECKEEW</sequence>
<organism evidence="6 7">
    <name type="scientific">Mycoplasma tauri</name>
    <dbReference type="NCBI Taxonomy" id="547987"/>
    <lineage>
        <taxon>Bacteria</taxon>
        <taxon>Bacillati</taxon>
        <taxon>Mycoplasmatota</taxon>
        <taxon>Mollicutes</taxon>
        <taxon>Mycoplasmataceae</taxon>
        <taxon>Mycoplasma</taxon>
    </lineage>
</organism>
<keyword evidence="4" id="KW-0694">RNA-binding</keyword>
<dbReference type="EMBL" id="JAIQBY010000002">
    <property type="protein sequence ID" value="MBZ4195197.1"/>
    <property type="molecule type" value="Genomic_DNA"/>
</dbReference>
<evidence type="ECO:0000256" key="4">
    <source>
        <dbReference type="PROSITE-ProRule" id="PRU00182"/>
    </source>
</evidence>